<evidence type="ECO:0000256" key="11">
    <source>
        <dbReference type="ARBA" id="ARBA00023264"/>
    </source>
</evidence>
<dbReference type="GO" id="GO:0008654">
    <property type="term" value="P:phospholipid biosynthetic process"/>
    <property type="evidence" value="ECO:0007669"/>
    <property type="project" value="UniProtKB-KW"/>
</dbReference>
<dbReference type="GO" id="GO:0016020">
    <property type="term" value="C:membrane"/>
    <property type="evidence" value="ECO:0007669"/>
    <property type="project" value="UniProtKB-SubCell"/>
</dbReference>
<feature type="transmembrane region" description="Helical" evidence="13">
    <location>
        <begin position="92"/>
        <end position="110"/>
    </location>
</feature>
<keyword evidence="10" id="KW-0594">Phospholipid biosynthesis</keyword>
<dbReference type="GO" id="GO:0005783">
    <property type="term" value="C:endoplasmic reticulum"/>
    <property type="evidence" value="ECO:0007669"/>
    <property type="project" value="TreeGrafter"/>
</dbReference>
<keyword evidence="5 15" id="KW-0808">Transferase</keyword>
<dbReference type="Pfam" id="PF01553">
    <property type="entry name" value="Acyltransferase"/>
    <property type="match status" value="1"/>
</dbReference>
<dbReference type="PANTHER" id="PTHR23063:SF2">
    <property type="entry name" value="GLYCEROL-3-PHOSPHATE ACYLTRANSFERASE 4, ISOFORM D-RELATED"/>
    <property type="match status" value="1"/>
</dbReference>
<dbReference type="InterPro" id="IPR045252">
    <property type="entry name" value="LPCAT1-like"/>
</dbReference>
<evidence type="ECO:0000256" key="9">
    <source>
        <dbReference type="ARBA" id="ARBA00023136"/>
    </source>
</evidence>
<keyword evidence="4" id="KW-0444">Lipid biosynthesis</keyword>
<evidence type="ECO:0000256" key="5">
    <source>
        <dbReference type="ARBA" id="ARBA00022679"/>
    </source>
</evidence>
<sequence>MQKQKERTFLHDAVDTVALSTHSLESDDFTRCFQPKSRMEMDSSGVFYFFSFIIRYFILFPIRLVILTLALLVYAILISGALIYNSENKMDFAYIFIIKAVNFILGTRITHHGEKKKLDSHHIFISNHTSFLDFFLLSCYKFPHACVSENHGGLFYFFFQLILSRNGSIAFKRCEKLDRSLVKSRMIEHISKKKLPMLVFPEGTCVNNEYTVMFQKGVFELDIDVCPVAIKYKRRLLDPYWNRRAHGFTFHLFYLLTRWYIEADVYWMPPIKRQPDEKPVEFANRAKLLISDKARLRNSLWNGYLKSSPAIKDRDLLKVAFRMTYLNRKNIKGNCLQGSRSSEDSESCSSLGYGKFYSDYQIDQTSYLDINIYGNIPYKTFINEMNKEYHLLKCMPCNEQHVLIFDLVNKSSSLNFSYTPKKGCSCRKKAFRYLKKKHGLRNCRLDMLNGKL</sequence>
<dbReference type="GO" id="GO:0019432">
    <property type="term" value="P:triglyceride biosynthetic process"/>
    <property type="evidence" value="ECO:0007669"/>
    <property type="project" value="TreeGrafter"/>
</dbReference>
<proteinExistence type="evidence at transcript level"/>
<keyword evidence="6 13" id="KW-0812">Transmembrane</keyword>
<keyword evidence="8" id="KW-0443">Lipid metabolism</keyword>
<evidence type="ECO:0000256" key="4">
    <source>
        <dbReference type="ARBA" id="ARBA00022516"/>
    </source>
</evidence>
<evidence type="ECO:0000256" key="10">
    <source>
        <dbReference type="ARBA" id="ARBA00023209"/>
    </source>
</evidence>
<evidence type="ECO:0000256" key="12">
    <source>
        <dbReference type="ARBA" id="ARBA00023315"/>
    </source>
</evidence>
<comment type="subcellular location">
    <subcellularLocation>
        <location evidence="1">Membrane</location>
    </subcellularLocation>
</comment>
<protein>
    <submittedName>
        <fullName evidence="15">1-acyl-sn-glycerol-3-phosphate acyltransferase zeta</fullName>
    </submittedName>
</protein>
<evidence type="ECO:0000256" key="3">
    <source>
        <dbReference type="ARBA" id="ARBA00008655"/>
    </source>
</evidence>
<feature type="transmembrane region" description="Helical" evidence="13">
    <location>
        <begin position="64"/>
        <end position="85"/>
    </location>
</feature>
<dbReference type="PANTHER" id="PTHR23063">
    <property type="entry name" value="PHOSPHOLIPID ACYLTRANSFERASE"/>
    <property type="match status" value="1"/>
</dbReference>
<accession>A0A0N7ABL0</accession>
<evidence type="ECO:0000313" key="15">
    <source>
        <dbReference type="EMBL" id="AJA32480.1"/>
    </source>
</evidence>
<dbReference type="AlphaFoldDB" id="A0A0N7ABL0"/>
<dbReference type="GO" id="GO:0004366">
    <property type="term" value="F:glycerol-3-phosphate O-acyltransferase activity"/>
    <property type="evidence" value="ECO:0007669"/>
    <property type="project" value="TreeGrafter"/>
</dbReference>
<keyword evidence="11" id="KW-1208">Phospholipid metabolism</keyword>
<evidence type="ECO:0000256" key="2">
    <source>
        <dbReference type="ARBA" id="ARBA00005189"/>
    </source>
</evidence>
<evidence type="ECO:0000256" key="7">
    <source>
        <dbReference type="ARBA" id="ARBA00022989"/>
    </source>
</evidence>
<dbReference type="InterPro" id="IPR002123">
    <property type="entry name" value="Plipid/glycerol_acylTrfase"/>
</dbReference>
<dbReference type="SUPFAM" id="SSF69593">
    <property type="entry name" value="Glycerol-3-phosphate (1)-acyltransferase"/>
    <property type="match status" value="1"/>
</dbReference>
<name>A0A0N7ABL0_9MICR</name>
<comment type="pathway">
    <text evidence="2">Lipid metabolism.</text>
</comment>
<dbReference type="SMART" id="SM00563">
    <property type="entry name" value="PlsC"/>
    <property type="match status" value="1"/>
</dbReference>
<keyword evidence="9 13" id="KW-0472">Membrane</keyword>
<reference evidence="15" key="1">
    <citation type="journal article" date="2015" name="Parasitol. Res.">
        <title>Morphological and molecular characterization of Nosema pernyi, a microsporidian parasite in Antheraea pernyi.</title>
        <authorList>
            <person name="Wang Y."/>
            <person name="Liu W."/>
            <person name="Jiang Y."/>
            <person name="Huang L."/>
            <person name="Irfan M."/>
            <person name="Shi S."/>
            <person name="Yang R."/>
            <person name="Qin L."/>
        </authorList>
    </citation>
    <scope>NUCLEOTIDE SEQUENCE</scope>
</reference>
<dbReference type="EMBL" id="KJ210752">
    <property type="protein sequence ID" value="AJA32480.1"/>
    <property type="molecule type" value="mRNA"/>
</dbReference>
<evidence type="ECO:0000256" key="6">
    <source>
        <dbReference type="ARBA" id="ARBA00022692"/>
    </source>
</evidence>
<keyword evidence="7 13" id="KW-1133">Transmembrane helix</keyword>
<organism evidence="15">
    <name type="scientific">Nosema pernyi</name>
    <dbReference type="NCBI Taxonomy" id="1112939"/>
    <lineage>
        <taxon>Eukaryota</taxon>
        <taxon>Fungi</taxon>
        <taxon>Fungi incertae sedis</taxon>
        <taxon>Microsporidia</taxon>
        <taxon>Nosematidae</taxon>
        <taxon>Nosema</taxon>
    </lineage>
</organism>
<keyword evidence="12 15" id="KW-0012">Acyltransferase</keyword>
<dbReference type="CDD" id="cd07991">
    <property type="entry name" value="LPLAT_LPCAT1-like"/>
    <property type="match status" value="1"/>
</dbReference>
<feature type="domain" description="Phospholipid/glycerol acyltransferase" evidence="14">
    <location>
        <begin position="122"/>
        <end position="233"/>
    </location>
</feature>
<evidence type="ECO:0000256" key="8">
    <source>
        <dbReference type="ARBA" id="ARBA00023098"/>
    </source>
</evidence>
<comment type="similarity">
    <text evidence="3">Belongs to the 1-acyl-sn-glycerol-3-phosphate acyltransferase family.</text>
</comment>
<evidence type="ECO:0000256" key="13">
    <source>
        <dbReference type="SAM" id="Phobius"/>
    </source>
</evidence>
<feature type="transmembrane region" description="Helical" evidence="13">
    <location>
        <begin position="41"/>
        <end position="58"/>
    </location>
</feature>
<evidence type="ECO:0000259" key="14">
    <source>
        <dbReference type="SMART" id="SM00563"/>
    </source>
</evidence>
<evidence type="ECO:0000256" key="1">
    <source>
        <dbReference type="ARBA" id="ARBA00004370"/>
    </source>
</evidence>